<protein>
    <submittedName>
        <fullName evidence="2">Glycosyltransferase family 25 protein</fullName>
    </submittedName>
</protein>
<keyword evidence="3" id="KW-1185">Reference proteome</keyword>
<dbReference type="RefSeq" id="WP_263333348.1">
    <property type="nucleotide sequence ID" value="NZ_JAOVQO010000003.1"/>
</dbReference>
<dbReference type="CDD" id="cd06532">
    <property type="entry name" value="Glyco_transf_25"/>
    <property type="match status" value="1"/>
</dbReference>
<evidence type="ECO:0000313" key="3">
    <source>
        <dbReference type="Proteomes" id="UP001209535"/>
    </source>
</evidence>
<name>A0ABT2WZK4_9RHOB</name>
<feature type="domain" description="Glycosyl transferase family 25" evidence="1">
    <location>
        <begin position="1"/>
        <end position="186"/>
    </location>
</feature>
<dbReference type="InterPro" id="IPR002654">
    <property type="entry name" value="Glyco_trans_25"/>
</dbReference>
<proteinExistence type="predicted"/>
<dbReference type="Pfam" id="PF01755">
    <property type="entry name" value="Glyco_transf_25"/>
    <property type="match status" value="1"/>
</dbReference>
<gene>
    <name evidence="2" type="ORF">OEZ60_03725</name>
</gene>
<reference evidence="2 3" key="1">
    <citation type="submission" date="2022-10" db="EMBL/GenBank/DDBJ databases">
        <title>Defluviimonas sp. nov., isolated from ocean surface sediments.</title>
        <authorList>
            <person name="He W."/>
            <person name="Wang L."/>
            <person name="Zhang D.-F."/>
        </authorList>
    </citation>
    <scope>NUCLEOTIDE SEQUENCE [LARGE SCALE GENOMIC DNA]</scope>
    <source>
        <strain evidence="2 3">WL0024</strain>
    </source>
</reference>
<evidence type="ECO:0000313" key="2">
    <source>
        <dbReference type="EMBL" id="MCU9847106.1"/>
    </source>
</evidence>
<sequence>MLPIHVINLARRPDRLVRIGAELDGLGLPWQRVEAIDSAESDPATLARAFGAGPLARMFPATLGDMACSLTHQCLWGEIAGGEAEAAIVLEDDARLAAGFAALAACDLAGLMERNGMGALKLEFWPGPQRSRRFPLGEALGPVESGTGLFRMRSSFLGTCGYVVTREAAERLLTRYPRLGVPVDHFLFGAEAGRGYRLLRPGFLNPAPVLHDVETFGSDIGAEREAGMNGPRGWRRRLRDHRHRKRQEAELGRGKSVRVEMHFAG</sequence>
<dbReference type="Proteomes" id="UP001209535">
    <property type="component" value="Unassembled WGS sequence"/>
</dbReference>
<organism evidence="2 3">
    <name type="scientific">Albidovulum salinarum</name>
    <dbReference type="NCBI Taxonomy" id="2984153"/>
    <lineage>
        <taxon>Bacteria</taxon>
        <taxon>Pseudomonadati</taxon>
        <taxon>Pseudomonadota</taxon>
        <taxon>Alphaproteobacteria</taxon>
        <taxon>Rhodobacterales</taxon>
        <taxon>Paracoccaceae</taxon>
        <taxon>Albidovulum</taxon>
    </lineage>
</organism>
<evidence type="ECO:0000259" key="1">
    <source>
        <dbReference type="Pfam" id="PF01755"/>
    </source>
</evidence>
<comment type="caution">
    <text evidence="2">The sequence shown here is derived from an EMBL/GenBank/DDBJ whole genome shotgun (WGS) entry which is preliminary data.</text>
</comment>
<dbReference type="EMBL" id="JAOVQO010000003">
    <property type="protein sequence ID" value="MCU9847106.1"/>
    <property type="molecule type" value="Genomic_DNA"/>
</dbReference>
<accession>A0ABT2WZK4</accession>